<keyword evidence="3" id="KW-1185">Reference proteome</keyword>
<organism evidence="2 3">
    <name type="scientific">Rhodanobacter glycinis</name>
    <dbReference type="NCBI Taxonomy" id="582702"/>
    <lineage>
        <taxon>Bacteria</taxon>
        <taxon>Pseudomonadati</taxon>
        <taxon>Pseudomonadota</taxon>
        <taxon>Gammaproteobacteria</taxon>
        <taxon>Lysobacterales</taxon>
        <taxon>Rhodanobacteraceae</taxon>
        <taxon>Rhodanobacter</taxon>
    </lineage>
</organism>
<proteinExistence type="predicted"/>
<reference evidence="3" key="1">
    <citation type="submission" date="2016-10" db="EMBL/GenBank/DDBJ databases">
        <authorList>
            <person name="Varghese N."/>
            <person name="Submissions S."/>
        </authorList>
    </citation>
    <scope>NUCLEOTIDE SEQUENCE [LARGE SCALE GENOMIC DNA]</scope>
    <source>
        <strain evidence="3">MO64</strain>
    </source>
</reference>
<evidence type="ECO:0000313" key="3">
    <source>
        <dbReference type="Proteomes" id="UP000198725"/>
    </source>
</evidence>
<evidence type="ECO:0000256" key="1">
    <source>
        <dbReference type="SAM" id="MobiDB-lite"/>
    </source>
</evidence>
<accession>A0A1I4C3F4</accession>
<feature type="region of interest" description="Disordered" evidence="1">
    <location>
        <begin position="60"/>
        <end position="96"/>
    </location>
</feature>
<protein>
    <submittedName>
        <fullName evidence="2">Uncharacterized protein</fullName>
    </submittedName>
</protein>
<dbReference type="EMBL" id="FOSR01000006">
    <property type="protein sequence ID" value="SFK74671.1"/>
    <property type="molecule type" value="Genomic_DNA"/>
</dbReference>
<sequence length="96" mass="10616">MPPKVRLSKSHGSGINPCRDVEPAVVQGGAIEGHDSGTNSRPMVVGARWRAMLFWMKQKQEHRPPAGSYKNGDFEASRRRQPCHTGSSGVIERIYS</sequence>
<dbReference type="Proteomes" id="UP000198725">
    <property type="component" value="Unassembled WGS sequence"/>
</dbReference>
<dbReference type="AlphaFoldDB" id="A0A1I4C3F4"/>
<gene>
    <name evidence="2" type="ORF">SAMN05192579_10654</name>
</gene>
<evidence type="ECO:0000313" key="2">
    <source>
        <dbReference type="EMBL" id="SFK74671.1"/>
    </source>
</evidence>
<name>A0A1I4C3F4_9GAMM</name>
<feature type="region of interest" description="Disordered" evidence="1">
    <location>
        <begin position="1"/>
        <end position="20"/>
    </location>
</feature>